<feature type="domain" description="BSD" evidence="3">
    <location>
        <begin position="87"/>
        <end position="139"/>
    </location>
</feature>
<feature type="domain" description="BSD" evidence="3">
    <location>
        <begin position="14"/>
        <end position="64"/>
    </location>
</feature>
<dbReference type="GO" id="GO:0006366">
    <property type="term" value="P:transcription by RNA polymerase II"/>
    <property type="evidence" value="ECO:0000318"/>
    <property type="project" value="GO_Central"/>
</dbReference>
<dbReference type="Gene3D" id="3.30.230.80">
    <property type="match status" value="1"/>
</dbReference>
<evidence type="ECO:0000256" key="1">
    <source>
        <dbReference type="ARBA" id="ARBA00008239"/>
    </source>
</evidence>
<dbReference type="InterPro" id="IPR020568">
    <property type="entry name" value="Ribosomal_Su5_D2-typ_SF"/>
</dbReference>
<dbReference type="GO" id="GO:0000439">
    <property type="term" value="C:transcription factor TFIIH core complex"/>
    <property type="evidence" value="ECO:0000318"/>
    <property type="project" value="GO_Central"/>
</dbReference>
<evidence type="ECO:0000313" key="4">
    <source>
        <dbReference type="EMBL" id="PHT89324.1"/>
    </source>
</evidence>
<dbReference type="GO" id="GO:0016887">
    <property type="term" value="F:ATP hydrolysis activity"/>
    <property type="evidence" value="ECO:0007669"/>
    <property type="project" value="InterPro"/>
</dbReference>
<dbReference type="SUPFAM" id="SSF140383">
    <property type="entry name" value="BSD domain-like"/>
    <property type="match status" value="1"/>
</dbReference>
<dbReference type="GO" id="GO:0140662">
    <property type="term" value="F:ATP-dependent protein folding chaperone"/>
    <property type="evidence" value="ECO:0007669"/>
    <property type="project" value="InterPro"/>
</dbReference>
<dbReference type="Pfam" id="PF03909">
    <property type="entry name" value="BSD"/>
    <property type="match status" value="1"/>
</dbReference>
<dbReference type="PANTHER" id="PTHR12856">
    <property type="entry name" value="TRANSCRIPTION INITIATION FACTOR IIH-RELATED"/>
    <property type="match status" value="1"/>
</dbReference>
<keyword evidence="5" id="KW-1185">Reference proteome</keyword>
<dbReference type="AlphaFoldDB" id="A0A1U8FH55"/>
<dbReference type="GO" id="GO:0051082">
    <property type="term" value="F:unfolded protein binding"/>
    <property type="evidence" value="ECO:0007669"/>
    <property type="project" value="InterPro"/>
</dbReference>
<dbReference type="GO" id="GO:0006281">
    <property type="term" value="P:DNA repair"/>
    <property type="evidence" value="ECO:0000318"/>
    <property type="project" value="GO_Central"/>
</dbReference>
<dbReference type="InterPro" id="IPR035925">
    <property type="entry name" value="BSD_dom_sf"/>
</dbReference>
<keyword evidence="2" id="KW-0143">Chaperone</keyword>
<reference evidence="4 5" key="2">
    <citation type="journal article" date="2017" name="Genome Biol.">
        <title>New reference genome sequences of hot pepper reveal the massive evolution of plant disease-resistance genes by retroduplication.</title>
        <authorList>
            <person name="Kim S."/>
            <person name="Park J."/>
            <person name="Yeom S.I."/>
            <person name="Kim Y.M."/>
            <person name="Seo E."/>
            <person name="Kim K.T."/>
            <person name="Kim M.S."/>
            <person name="Lee J.M."/>
            <person name="Cheong K."/>
            <person name="Shin H.S."/>
            <person name="Kim S.B."/>
            <person name="Han K."/>
            <person name="Lee J."/>
            <person name="Park M."/>
            <person name="Lee H.A."/>
            <person name="Lee H.Y."/>
            <person name="Lee Y."/>
            <person name="Oh S."/>
            <person name="Lee J.H."/>
            <person name="Choi E."/>
            <person name="Choi E."/>
            <person name="Lee S.E."/>
            <person name="Jeon J."/>
            <person name="Kim H."/>
            <person name="Choi G."/>
            <person name="Song H."/>
            <person name="Lee J."/>
            <person name="Lee S.C."/>
            <person name="Kwon J.K."/>
            <person name="Lee H.Y."/>
            <person name="Koo N."/>
            <person name="Hong Y."/>
            <person name="Kim R.W."/>
            <person name="Kang W.H."/>
            <person name="Huh J.H."/>
            <person name="Kang B.C."/>
            <person name="Yang T.J."/>
            <person name="Lee Y.H."/>
            <person name="Bennetzen J.L."/>
            <person name="Choi D."/>
        </authorList>
    </citation>
    <scope>NUCLEOTIDE SEQUENCE [LARGE SCALE GENOMIC DNA]</scope>
    <source>
        <strain evidence="5">cv. CM334</strain>
    </source>
</reference>
<evidence type="ECO:0000313" key="5">
    <source>
        <dbReference type="Proteomes" id="UP000222542"/>
    </source>
</evidence>
<evidence type="ECO:0000256" key="2">
    <source>
        <dbReference type="ARBA" id="ARBA00023186"/>
    </source>
</evidence>
<comment type="caution">
    <text evidence="4">The sequence shown here is derived from an EMBL/GenBank/DDBJ whole genome shotgun (WGS) entry which is preliminary data.</text>
</comment>
<dbReference type="PROSITE" id="PS50858">
    <property type="entry name" value="BSD"/>
    <property type="match status" value="2"/>
</dbReference>
<dbReference type="EMBL" id="AYRZ02000002">
    <property type="protein sequence ID" value="PHT89324.1"/>
    <property type="molecule type" value="Genomic_DNA"/>
</dbReference>
<dbReference type="GO" id="GO:0006289">
    <property type="term" value="P:nucleotide-excision repair"/>
    <property type="evidence" value="ECO:0007669"/>
    <property type="project" value="InterPro"/>
</dbReference>
<accession>A0A1U8FH55</accession>
<dbReference type="GO" id="GO:0006360">
    <property type="term" value="P:transcription by RNA polymerase I"/>
    <property type="evidence" value="ECO:0000318"/>
    <property type="project" value="GO_Central"/>
</dbReference>
<sequence>MVRLTEKPDVPHDEQLSATEMGCRTKLLQENSELQKLHRQLVIGGILSEVEFWAARKRLLEQTENKKPKQRVALKNNMGVKPLFDGQTNKVTFNLTPEVIHQIFAEKPAVCQAYLNFVSGKMSGKEFWTKNSRAEYLHSTKNIVATFAEASEDEEHAVFLKQDAMLESEVWKKMNNVKLYVWRVFIMDNCEEVMPEYLGFVKSVVDSDDLPLNISREIVSQKNNILKVIRKNLVKKCIDMFNEIAETKEGLKLADMFTKALPKFRFETLREQLGVTSMQIFQGGVLKY</sequence>
<organism evidence="4 5">
    <name type="scientific">Capsicum annuum</name>
    <name type="common">Capsicum pepper</name>
    <dbReference type="NCBI Taxonomy" id="4072"/>
    <lineage>
        <taxon>Eukaryota</taxon>
        <taxon>Viridiplantae</taxon>
        <taxon>Streptophyta</taxon>
        <taxon>Embryophyta</taxon>
        <taxon>Tracheophyta</taxon>
        <taxon>Spermatophyta</taxon>
        <taxon>Magnoliopsida</taxon>
        <taxon>eudicotyledons</taxon>
        <taxon>Gunneridae</taxon>
        <taxon>Pentapetalae</taxon>
        <taxon>asterids</taxon>
        <taxon>lamiids</taxon>
        <taxon>Solanales</taxon>
        <taxon>Solanaceae</taxon>
        <taxon>Solanoideae</taxon>
        <taxon>Capsiceae</taxon>
        <taxon>Capsicum</taxon>
    </lineage>
</organism>
<dbReference type="InterPro" id="IPR027079">
    <property type="entry name" value="Tfb1/GTF2H1"/>
</dbReference>
<protein>
    <recommendedName>
        <fullName evidence="3">BSD domain-containing protein</fullName>
    </recommendedName>
</protein>
<proteinExistence type="inferred from homology"/>
<name>A0A1U8FH55_CAPAN</name>
<dbReference type="SUPFAM" id="SSF54211">
    <property type="entry name" value="Ribosomal protein S5 domain 2-like"/>
    <property type="match status" value="1"/>
</dbReference>
<dbReference type="GO" id="GO:0005675">
    <property type="term" value="C:transcription factor TFIIH holo complex"/>
    <property type="evidence" value="ECO:0000318"/>
    <property type="project" value="GO_Central"/>
</dbReference>
<dbReference type="Pfam" id="PF00183">
    <property type="entry name" value="HSP90"/>
    <property type="match status" value="1"/>
</dbReference>
<dbReference type="InterPro" id="IPR005607">
    <property type="entry name" value="BSD_dom"/>
</dbReference>
<evidence type="ECO:0000259" key="3">
    <source>
        <dbReference type="PROSITE" id="PS50858"/>
    </source>
</evidence>
<dbReference type="Gramene" id="PHT89324">
    <property type="protein sequence ID" value="PHT89324"/>
    <property type="gene ID" value="T459_04437"/>
</dbReference>
<gene>
    <name evidence="4" type="ORF">T459_04437</name>
</gene>
<dbReference type="STRING" id="4072.A0A1U8FH55"/>
<dbReference type="InterPro" id="IPR001404">
    <property type="entry name" value="Hsp90_fam"/>
</dbReference>
<reference evidence="4 5" key="1">
    <citation type="journal article" date="2014" name="Nat. Genet.">
        <title>Genome sequence of the hot pepper provides insights into the evolution of pungency in Capsicum species.</title>
        <authorList>
            <person name="Kim S."/>
            <person name="Park M."/>
            <person name="Yeom S.I."/>
            <person name="Kim Y.M."/>
            <person name="Lee J.M."/>
            <person name="Lee H.A."/>
            <person name="Seo E."/>
            <person name="Choi J."/>
            <person name="Cheong K."/>
            <person name="Kim K.T."/>
            <person name="Jung K."/>
            <person name="Lee G.W."/>
            <person name="Oh S.K."/>
            <person name="Bae C."/>
            <person name="Kim S.B."/>
            <person name="Lee H.Y."/>
            <person name="Kim S.Y."/>
            <person name="Kim M.S."/>
            <person name="Kang B.C."/>
            <person name="Jo Y.D."/>
            <person name="Yang H.B."/>
            <person name="Jeong H.J."/>
            <person name="Kang W.H."/>
            <person name="Kwon J.K."/>
            <person name="Shin C."/>
            <person name="Lim J.Y."/>
            <person name="Park J.H."/>
            <person name="Huh J.H."/>
            <person name="Kim J.S."/>
            <person name="Kim B.D."/>
            <person name="Cohen O."/>
            <person name="Paran I."/>
            <person name="Suh M.C."/>
            <person name="Lee S.B."/>
            <person name="Kim Y.K."/>
            <person name="Shin Y."/>
            <person name="Noh S.J."/>
            <person name="Park J."/>
            <person name="Seo Y.S."/>
            <person name="Kwon S.Y."/>
            <person name="Kim H.A."/>
            <person name="Park J.M."/>
            <person name="Kim H.J."/>
            <person name="Choi S.B."/>
            <person name="Bosland P.W."/>
            <person name="Reeves G."/>
            <person name="Jo S.H."/>
            <person name="Lee B.W."/>
            <person name="Cho H.T."/>
            <person name="Choi H.S."/>
            <person name="Lee M.S."/>
            <person name="Yu Y."/>
            <person name="Do Choi Y."/>
            <person name="Park B.S."/>
            <person name="van Deynze A."/>
            <person name="Ashrafi H."/>
            <person name="Hill T."/>
            <person name="Kim W.T."/>
            <person name="Pai H.S."/>
            <person name="Ahn H.K."/>
            <person name="Yeam I."/>
            <person name="Giovannoni J.J."/>
            <person name="Rose J.K."/>
            <person name="Sorensen I."/>
            <person name="Lee S.J."/>
            <person name="Kim R.W."/>
            <person name="Choi I.Y."/>
            <person name="Choi B.S."/>
            <person name="Lim J.S."/>
            <person name="Lee Y.H."/>
            <person name="Choi D."/>
        </authorList>
    </citation>
    <scope>NUCLEOTIDE SEQUENCE [LARGE SCALE GENOMIC DNA]</scope>
    <source>
        <strain evidence="5">cv. CM334</strain>
    </source>
</reference>
<dbReference type="SMART" id="SM00751">
    <property type="entry name" value="BSD"/>
    <property type="match status" value="2"/>
</dbReference>
<dbReference type="GO" id="GO:0005524">
    <property type="term" value="F:ATP binding"/>
    <property type="evidence" value="ECO:0007669"/>
    <property type="project" value="InterPro"/>
</dbReference>
<dbReference type="Gene3D" id="6.10.140.1200">
    <property type="match status" value="1"/>
</dbReference>
<comment type="similarity">
    <text evidence="1">Belongs to the heat shock protein 90 family.</text>
</comment>
<dbReference type="Proteomes" id="UP000222542">
    <property type="component" value="Unassembled WGS sequence"/>
</dbReference>